<protein>
    <submittedName>
        <fullName evidence="2">Uncharacterized protein</fullName>
    </submittedName>
</protein>
<evidence type="ECO:0000313" key="2">
    <source>
        <dbReference type="EMBL" id="MFC7439767.1"/>
    </source>
</evidence>
<evidence type="ECO:0000313" key="3">
    <source>
        <dbReference type="Proteomes" id="UP001596500"/>
    </source>
</evidence>
<keyword evidence="1" id="KW-0175">Coiled coil</keyword>
<dbReference type="Proteomes" id="UP001596500">
    <property type="component" value="Unassembled WGS sequence"/>
</dbReference>
<organism evidence="2 3">
    <name type="scientific">Laceyella putida</name>
    <dbReference type="NCBI Taxonomy" id="110101"/>
    <lineage>
        <taxon>Bacteria</taxon>
        <taxon>Bacillati</taxon>
        <taxon>Bacillota</taxon>
        <taxon>Bacilli</taxon>
        <taxon>Bacillales</taxon>
        <taxon>Thermoactinomycetaceae</taxon>
        <taxon>Laceyella</taxon>
    </lineage>
</organism>
<comment type="caution">
    <text evidence="2">The sequence shown here is derived from an EMBL/GenBank/DDBJ whole genome shotgun (WGS) entry which is preliminary data.</text>
</comment>
<gene>
    <name evidence="2" type="ORF">ACFQNG_01120</name>
</gene>
<evidence type="ECO:0000256" key="1">
    <source>
        <dbReference type="SAM" id="Coils"/>
    </source>
</evidence>
<accession>A0ABW2RFM1</accession>
<sequence>MMDRWKRFFQSLWSQVKSRTGIAGVNMRALFLVMLCLALACVTPAMARWSDRVLLPNLASLNIFQLTRELSAMTDGMIVSTDQLKQEVDNASHSLDALSEQEEKLTGQAETNRSIQRELGKQLAGNQEARKRMEAILSRQEQTYGLTKEAAIKAGDISAQMGTTIDHLERVAVQTGQVGSNTAKLNGQMDSLLVELDESIDNFKFVANITEALRILRQPSLSAPLSAVSKVLPKGPLKEGVETVEKEVLSPIEESLGLNKEKERSNQGSGLLDLLLP</sequence>
<dbReference type="EMBL" id="JBHTBW010000004">
    <property type="protein sequence ID" value="MFC7439767.1"/>
    <property type="molecule type" value="Genomic_DNA"/>
</dbReference>
<keyword evidence="3" id="KW-1185">Reference proteome</keyword>
<reference evidence="3" key="1">
    <citation type="journal article" date="2019" name="Int. J. Syst. Evol. Microbiol.">
        <title>The Global Catalogue of Microorganisms (GCM) 10K type strain sequencing project: providing services to taxonomists for standard genome sequencing and annotation.</title>
        <authorList>
            <consortium name="The Broad Institute Genomics Platform"/>
            <consortium name="The Broad Institute Genome Sequencing Center for Infectious Disease"/>
            <person name="Wu L."/>
            <person name="Ma J."/>
        </authorList>
    </citation>
    <scope>NUCLEOTIDE SEQUENCE [LARGE SCALE GENOMIC DNA]</scope>
    <source>
        <strain evidence="3">CGMCC 1.12942</strain>
    </source>
</reference>
<feature type="coiled-coil region" evidence="1">
    <location>
        <begin position="81"/>
        <end position="118"/>
    </location>
</feature>
<dbReference type="RefSeq" id="WP_379862950.1">
    <property type="nucleotide sequence ID" value="NZ_JBHTBW010000004.1"/>
</dbReference>
<proteinExistence type="predicted"/>
<name>A0ABW2RFM1_9BACL</name>